<dbReference type="PROSITE" id="PS51892">
    <property type="entry name" value="SUBTILASE"/>
    <property type="match status" value="1"/>
</dbReference>
<dbReference type="PROSITE" id="PS00136">
    <property type="entry name" value="SUBTILASE_ASP"/>
    <property type="match status" value="1"/>
</dbReference>
<keyword evidence="9" id="KW-1185">Reference proteome</keyword>
<keyword evidence="3" id="KW-0378">Hydrolase</keyword>
<proteinExistence type="inferred from homology"/>
<dbReference type="PROSITE" id="PS00137">
    <property type="entry name" value="SUBTILASE_HIS"/>
    <property type="match status" value="1"/>
</dbReference>
<dbReference type="PRINTS" id="PR00723">
    <property type="entry name" value="SUBTILISIN"/>
</dbReference>
<comment type="similarity">
    <text evidence="1 5">Belongs to the peptidase S8 family.</text>
</comment>
<dbReference type="SUPFAM" id="SSF52743">
    <property type="entry name" value="Subtilisin-like"/>
    <property type="match status" value="1"/>
</dbReference>
<evidence type="ECO:0000256" key="2">
    <source>
        <dbReference type="ARBA" id="ARBA00022670"/>
    </source>
</evidence>
<protein>
    <recommendedName>
        <fullName evidence="7">Peptidase S8/S53 domain-containing protein</fullName>
    </recommendedName>
</protein>
<dbReference type="InterPro" id="IPR022398">
    <property type="entry name" value="Peptidase_S8_His-AS"/>
</dbReference>
<dbReference type="EMBL" id="JAWRVE010000053">
    <property type="protein sequence ID" value="KAL1866847.1"/>
    <property type="molecule type" value="Genomic_DNA"/>
</dbReference>
<dbReference type="Gene3D" id="3.40.50.200">
    <property type="entry name" value="Peptidase S8/S53 domain"/>
    <property type="match status" value="1"/>
</dbReference>
<dbReference type="PANTHER" id="PTHR43806">
    <property type="entry name" value="PEPTIDASE S8"/>
    <property type="match status" value="1"/>
</dbReference>
<evidence type="ECO:0000259" key="7">
    <source>
        <dbReference type="Pfam" id="PF00082"/>
    </source>
</evidence>
<organism evidence="8 9">
    <name type="scientific">Diaporthe australafricana</name>
    <dbReference type="NCBI Taxonomy" id="127596"/>
    <lineage>
        <taxon>Eukaryota</taxon>
        <taxon>Fungi</taxon>
        <taxon>Dikarya</taxon>
        <taxon>Ascomycota</taxon>
        <taxon>Pezizomycotina</taxon>
        <taxon>Sordariomycetes</taxon>
        <taxon>Sordariomycetidae</taxon>
        <taxon>Diaporthales</taxon>
        <taxon>Diaporthaceae</taxon>
        <taxon>Diaporthe</taxon>
    </lineage>
</organism>
<evidence type="ECO:0000256" key="6">
    <source>
        <dbReference type="SAM" id="SignalP"/>
    </source>
</evidence>
<evidence type="ECO:0000313" key="9">
    <source>
        <dbReference type="Proteomes" id="UP001583177"/>
    </source>
</evidence>
<feature type="domain" description="Peptidase S8/S53" evidence="7">
    <location>
        <begin position="151"/>
        <end position="292"/>
    </location>
</feature>
<dbReference type="InterPro" id="IPR036852">
    <property type="entry name" value="Peptidase_S8/S53_dom_sf"/>
</dbReference>
<comment type="caution">
    <text evidence="5">Lacks conserved residue(s) required for the propagation of feature annotation.</text>
</comment>
<gene>
    <name evidence="8" type="ORF">Daus18300_006550</name>
</gene>
<evidence type="ECO:0000256" key="1">
    <source>
        <dbReference type="ARBA" id="ARBA00011073"/>
    </source>
</evidence>
<accession>A0ABR3WTP5</accession>
<dbReference type="Proteomes" id="UP001583177">
    <property type="component" value="Unassembled WGS sequence"/>
</dbReference>
<sequence length="303" mass="31737">MLKTVFAAALLLGSTLVAAQAQDPITTELFHRNRYIVEFSDAGSTRFRKRDGSRDTEEFVRILQDGGADVEPVFSFTSNLFHGASFNLNNATGDDITAIQGLPEVANIWPAAYFTLGAEPQDLLQDSSSLATWGPHSQTNVSQIHSLGNLGESVVVAVVDSGIDYTHPALGGGFGPGFKVDGGWDFTSNSPDPKDCLGHGTHVAGIIGADDPFVKGVAPKATLRAYKVFTCADGTTEDMAIAAFLRAHEEGADVINGSLGGDRPFPDSPIALVLSRIQGEGTLIVVAAGNSGAQGMSPPLPPK</sequence>
<reference evidence="8 9" key="1">
    <citation type="journal article" date="2024" name="IMA Fungus">
        <title>IMA Genome - F19 : A genome assembly and annotation guide to empower mycologists, including annotated draft genome sequences of Ceratocystis pirilliformis, Diaporthe australafricana, Fusarium ophioides, Paecilomyces lecythidis, and Sporothrix stenoceras.</title>
        <authorList>
            <person name="Aylward J."/>
            <person name="Wilson A.M."/>
            <person name="Visagie C.M."/>
            <person name="Spraker J."/>
            <person name="Barnes I."/>
            <person name="Buitendag C."/>
            <person name="Ceriani C."/>
            <person name="Del Mar Angel L."/>
            <person name="du Plessis D."/>
            <person name="Fuchs T."/>
            <person name="Gasser K."/>
            <person name="Kramer D."/>
            <person name="Li W."/>
            <person name="Munsamy K."/>
            <person name="Piso A."/>
            <person name="Price J.L."/>
            <person name="Sonnekus B."/>
            <person name="Thomas C."/>
            <person name="van der Nest A."/>
            <person name="van Dijk A."/>
            <person name="van Heerden A."/>
            <person name="van Vuuren N."/>
            <person name="Yilmaz N."/>
            <person name="Duong T.A."/>
            <person name="van der Merwe N.A."/>
            <person name="Wingfield M.J."/>
            <person name="Wingfield B.D."/>
        </authorList>
    </citation>
    <scope>NUCLEOTIDE SEQUENCE [LARGE SCALE GENOMIC DNA]</scope>
    <source>
        <strain evidence="8 9">CMW 18300</strain>
    </source>
</reference>
<dbReference type="Pfam" id="PF00082">
    <property type="entry name" value="Peptidase_S8"/>
    <property type="match status" value="1"/>
</dbReference>
<evidence type="ECO:0000313" key="8">
    <source>
        <dbReference type="EMBL" id="KAL1866847.1"/>
    </source>
</evidence>
<evidence type="ECO:0000256" key="4">
    <source>
        <dbReference type="ARBA" id="ARBA00022825"/>
    </source>
</evidence>
<dbReference type="PANTHER" id="PTHR43806:SF66">
    <property type="entry name" value="SERIN ENDOPEPTIDASE"/>
    <property type="match status" value="1"/>
</dbReference>
<dbReference type="InterPro" id="IPR050131">
    <property type="entry name" value="Peptidase_S8_subtilisin-like"/>
</dbReference>
<comment type="caution">
    <text evidence="8">The sequence shown here is derived from an EMBL/GenBank/DDBJ whole genome shotgun (WGS) entry which is preliminary data.</text>
</comment>
<feature type="chain" id="PRO_5045634697" description="Peptidase S8/S53 domain-containing protein" evidence="6">
    <location>
        <begin position="22"/>
        <end position="303"/>
    </location>
</feature>
<dbReference type="InterPro" id="IPR015500">
    <property type="entry name" value="Peptidase_S8_subtilisin-rel"/>
</dbReference>
<keyword evidence="6" id="KW-0732">Signal</keyword>
<name>A0ABR3WTP5_9PEZI</name>
<evidence type="ECO:0000256" key="3">
    <source>
        <dbReference type="ARBA" id="ARBA00022801"/>
    </source>
</evidence>
<dbReference type="InterPro" id="IPR000209">
    <property type="entry name" value="Peptidase_S8/S53_dom"/>
</dbReference>
<evidence type="ECO:0000256" key="5">
    <source>
        <dbReference type="PROSITE-ProRule" id="PRU01240"/>
    </source>
</evidence>
<dbReference type="InterPro" id="IPR023827">
    <property type="entry name" value="Peptidase_S8_Asp-AS"/>
</dbReference>
<keyword evidence="4" id="KW-0720">Serine protease</keyword>
<feature type="signal peptide" evidence="6">
    <location>
        <begin position="1"/>
        <end position="21"/>
    </location>
</feature>
<keyword evidence="2" id="KW-0645">Protease</keyword>